<dbReference type="STRING" id="381306.AN478_08785"/>
<evidence type="ECO:0000256" key="9">
    <source>
        <dbReference type="ARBA" id="ARBA00023010"/>
    </source>
</evidence>
<dbReference type="InterPro" id="IPR003849">
    <property type="entry name" value="Preprotein_translocase_YajC"/>
</dbReference>
<evidence type="ECO:0000256" key="1">
    <source>
        <dbReference type="ARBA" id="ARBA00004162"/>
    </source>
</evidence>
<dbReference type="GO" id="GO:0015031">
    <property type="term" value="P:protein transport"/>
    <property type="evidence" value="ECO:0007669"/>
    <property type="project" value="UniProtKB-KW"/>
</dbReference>
<gene>
    <name evidence="12" type="ORF">SAMN05661077_0647</name>
</gene>
<keyword evidence="8 11" id="KW-1133">Transmembrane helix</keyword>
<dbReference type="NCBIfam" id="TIGR00739">
    <property type="entry name" value="yajC"/>
    <property type="match status" value="1"/>
</dbReference>
<keyword evidence="13" id="KW-1185">Reference proteome</keyword>
<evidence type="ECO:0000256" key="10">
    <source>
        <dbReference type="ARBA" id="ARBA00023136"/>
    </source>
</evidence>
<keyword evidence="5" id="KW-1003">Cell membrane</keyword>
<feature type="transmembrane region" description="Helical" evidence="11">
    <location>
        <begin position="24"/>
        <end position="43"/>
    </location>
</feature>
<keyword evidence="6 11" id="KW-0812">Transmembrane</keyword>
<sequence>MAQTFQWIGTAHAQAGGAAEGPGFVATLVPLILIFVIFYLLIIRPQSKRMKQHREMVQNLEKGDEVITGGGFYGRVVRVNDDAVTVELAEGVRVKSQRESIQTVLPKGTLKD</sequence>
<keyword evidence="4" id="KW-0813">Transport</keyword>
<evidence type="ECO:0000256" key="3">
    <source>
        <dbReference type="ARBA" id="ARBA00014962"/>
    </source>
</evidence>
<dbReference type="EMBL" id="FMUN01000001">
    <property type="protein sequence ID" value="SCX84385.1"/>
    <property type="molecule type" value="Genomic_DNA"/>
</dbReference>
<dbReference type="PRINTS" id="PR01853">
    <property type="entry name" value="YAJCTRNLCASE"/>
</dbReference>
<organism evidence="12 13">
    <name type="scientific">Thiohalorhabdus denitrificans</name>
    <dbReference type="NCBI Taxonomy" id="381306"/>
    <lineage>
        <taxon>Bacteria</taxon>
        <taxon>Pseudomonadati</taxon>
        <taxon>Pseudomonadota</taxon>
        <taxon>Gammaproteobacteria</taxon>
        <taxon>Thiohalorhabdales</taxon>
        <taxon>Thiohalorhabdaceae</taxon>
        <taxon>Thiohalorhabdus</taxon>
    </lineage>
</organism>
<evidence type="ECO:0000313" key="13">
    <source>
        <dbReference type="Proteomes" id="UP000183104"/>
    </source>
</evidence>
<keyword evidence="7" id="KW-0653">Protein transport</keyword>
<evidence type="ECO:0000256" key="5">
    <source>
        <dbReference type="ARBA" id="ARBA00022475"/>
    </source>
</evidence>
<dbReference type="SMART" id="SM01323">
    <property type="entry name" value="YajC"/>
    <property type="match status" value="1"/>
</dbReference>
<evidence type="ECO:0000256" key="11">
    <source>
        <dbReference type="SAM" id="Phobius"/>
    </source>
</evidence>
<proteinExistence type="inferred from homology"/>
<name>A0A0P9C5W1_9GAMM</name>
<dbReference type="OrthoDB" id="9811406at2"/>
<evidence type="ECO:0000256" key="8">
    <source>
        <dbReference type="ARBA" id="ARBA00022989"/>
    </source>
</evidence>
<dbReference type="PANTHER" id="PTHR33909:SF1">
    <property type="entry name" value="SEC TRANSLOCON ACCESSORY COMPLEX SUBUNIT YAJC"/>
    <property type="match status" value="1"/>
</dbReference>
<evidence type="ECO:0000256" key="2">
    <source>
        <dbReference type="ARBA" id="ARBA00006742"/>
    </source>
</evidence>
<evidence type="ECO:0000313" key="12">
    <source>
        <dbReference type="EMBL" id="SCX84385.1"/>
    </source>
</evidence>
<evidence type="ECO:0000256" key="6">
    <source>
        <dbReference type="ARBA" id="ARBA00022692"/>
    </source>
</evidence>
<dbReference type="Pfam" id="PF02699">
    <property type="entry name" value="YajC"/>
    <property type="match status" value="1"/>
</dbReference>
<accession>A0A0P9C5W1</accession>
<comment type="similarity">
    <text evidence="2">Belongs to the YajC family.</text>
</comment>
<reference evidence="13" key="1">
    <citation type="submission" date="2016-10" db="EMBL/GenBank/DDBJ databases">
        <authorList>
            <person name="Varghese N."/>
        </authorList>
    </citation>
    <scope>NUCLEOTIDE SEQUENCE [LARGE SCALE GENOMIC DNA]</scope>
    <source>
        <strain evidence="13">HL 19</strain>
    </source>
</reference>
<dbReference type="Proteomes" id="UP000183104">
    <property type="component" value="Unassembled WGS sequence"/>
</dbReference>
<dbReference type="AlphaFoldDB" id="A0A0P9C5W1"/>
<protein>
    <recommendedName>
        <fullName evidence="3">Sec translocon accessory complex subunit YajC</fullName>
    </recommendedName>
</protein>
<evidence type="ECO:0000256" key="7">
    <source>
        <dbReference type="ARBA" id="ARBA00022927"/>
    </source>
</evidence>
<evidence type="ECO:0000256" key="4">
    <source>
        <dbReference type="ARBA" id="ARBA00022448"/>
    </source>
</evidence>
<comment type="subcellular location">
    <subcellularLocation>
        <location evidence="1">Cell membrane</location>
        <topology evidence="1">Single-pass membrane protein</topology>
    </subcellularLocation>
</comment>
<dbReference type="GO" id="GO:0005886">
    <property type="term" value="C:plasma membrane"/>
    <property type="evidence" value="ECO:0007669"/>
    <property type="project" value="UniProtKB-SubCell"/>
</dbReference>
<keyword evidence="9" id="KW-0811">Translocation</keyword>
<dbReference type="RefSeq" id="WP_054966233.1">
    <property type="nucleotide sequence ID" value="NZ_FMUN01000001.1"/>
</dbReference>
<dbReference type="PANTHER" id="PTHR33909">
    <property type="entry name" value="SEC TRANSLOCON ACCESSORY COMPLEX SUBUNIT YAJC"/>
    <property type="match status" value="1"/>
</dbReference>
<keyword evidence="10 11" id="KW-0472">Membrane</keyword>